<keyword evidence="12" id="KW-1185">Reference proteome</keyword>
<evidence type="ECO:0000256" key="3">
    <source>
        <dbReference type="ARBA" id="ARBA00022553"/>
    </source>
</evidence>
<dbReference type="InterPro" id="IPR003661">
    <property type="entry name" value="HisK_dim/P_dom"/>
</dbReference>
<evidence type="ECO:0000256" key="4">
    <source>
        <dbReference type="ARBA" id="ARBA00022679"/>
    </source>
</evidence>
<evidence type="ECO:0000256" key="7">
    <source>
        <dbReference type="ARBA" id="ARBA00022840"/>
    </source>
</evidence>
<evidence type="ECO:0000256" key="1">
    <source>
        <dbReference type="ARBA" id="ARBA00000085"/>
    </source>
</evidence>
<evidence type="ECO:0000256" key="9">
    <source>
        <dbReference type="SAM" id="Phobius"/>
    </source>
</evidence>
<evidence type="ECO:0000256" key="6">
    <source>
        <dbReference type="ARBA" id="ARBA00022777"/>
    </source>
</evidence>
<name>I3XXI0_SULBS</name>
<evidence type="ECO:0000256" key="2">
    <source>
        <dbReference type="ARBA" id="ARBA00012438"/>
    </source>
</evidence>
<dbReference type="PRINTS" id="PR00344">
    <property type="entry name" value="BCTRLSENSOR"/>
</dbReference>
<dbReference type="InterPro" id="IPR004358">
    <property type="entry name" value="Sig_transdc_His_kin-like_C"/>
</dbReference>
<dbReference type="STRING" id="760154.Sulba_1365"/>
<evidence type="ECO:0000313" key="12">
    <source>
        <dbReference type="Proteomes" id="UP000006176"/>
    </source>
</evidence>
<accession>I3XXI0</accession>
<feature type="domain" description="Histidine kinase" evidence="10">
    <location>
        <begin position="327"/>
        <end position="542"/>
    </location>
</feature>
<gene>
    <name evidence="11" type="ordered locus">Sulba_1365</name>
</gene>
<dbReference type="EMBL" id="CP003333">
    <property type="protein sequence ID" value="AFL68654.1"/>
    <property type="molecule type" value="Genomic_DNA"/>
</dbReference>
<evidence type="ECO:0000259" key="10">
    <source>
        <dbReference type="PROSITE" id="PS50109"/>
    </source>
</evidence>
<dbReference type="SUPFAM" id="SSF55874">
    <property type="entry name" value="ATPase domain of HSP90 chaperone/DNA topoisomerase II/histidine kinase"/>
    <property type="match status" value="1"/>
</dbReference>
<dbReference type="InterPro" id="IPR003594">
    <property type="entry name" value="HATPase_dom"/>
</dbReference>
<organism evidence="11 12">
    <name type="scientific">Sulfurospirillum barnesii (strain ATCC 700032 / DSM 10660 / SES-3)</name>
    <dbReference type="NCBI Taxonomy" id="760154"/>
    <lineage>
        <taxon>Bacteria</taxon>
        <taxon>Pseudomonadati</taxon>
        <taxon>Campylobacterota</taxon>
        <taxon>Epsilonproteobacteria</taxon>
        <taxon>Campylobacterales</taxon>
        <taxon>Sulfurospirillaceae</taxon>
        <taxon>Sulfurospirillum</taxon>
    </lineage>
</organism>
<keyword evidence="8" id="KW-0902">Two-component regulatory system</keyword>
<dbReference type="InterPro" id="IPR036890">
    <property type="entry name" value="HATPase_C_sf"/>
</dbReference>
<dbReference type="GO" id="GO:0005524">
    <property type="term" value="F:ATP binding"/>
    <property type="evidence" value="ECO:0007669"/>
    <property type="project" value="UniProtKB-KW"/>
</dbReference>
<keyword evidence="9" id="KW-0812">Transmembrane</keyword>
<keyword evidence="9" id="KW-1133">Transmembrane helix</keyword>
<evidence type="ECO:0000256" key="8">
    <source>
        <dbReference type="ARBA" id="ARBA00023012"/>
    </source>
</evidence>
<keyword evidence="6 11" id="KW-0418">Kinase</keyword>
<dbReference type="PROSITE" id="PS50109">
    <property type="entry name" value="HIS_KIN"/>
    <property type="match status" value="1"/>
</dbReference>
<feature type="transmembrane region" description="Helical" evidence="9">
    <location>
        <begin position="255"/>
        <end position="273"/>
    </location>
</feature>
<dbReference type="PANTHER" id="PTHR43065">
    <property type="entry name" value="SENSOR HISTIDINE KINASE"/>
    <property type="match status" value="1"/>
</dbReference>
<reference evidence="11 12" key="1">
    <citation type="submission" date="2012-06" db="EMBL/GenBank/DDBJ databases">
        <title>Complete sequence of Sulfurospirillum barnesii SES-3.</title>
        <authorList>
            <consortium name="US DOE Joint Genome Institute"/>
            <person name="Lucas S."/>
            <person name="Han J."/>
            <person name="Lapidus A."/>
            <person name="Cheng J.-F."/>
            <person name="Goodwin L."/>
            <person name="Pitluck S."/>
            <person name="Peters L."/>
            <person name="Ovchinnikova G."/>
            <person name="Lu M."/>
            <person name="Detter J.C."/>
            <person name="Han C."/>
            <person name="Tapia R."/>
            <person name="Land M."/>
            <person name="Hauser L."/>
            <person name="Kyrpides N."/>
            <person name="Ivanova N."/>
            <person name="Pagani I."/>
            <person name="Stolz J."/>
            <person name="Arkin A."/>
            <person name="Dehal P."/>
            <person name="Oremland R."/>
            <person name="Saltikov C."/>
            <person name="Basu P."/>
            <person name="Hollibaugh J."/>
            <person name="Newman D."/>
            <person name="Stolyar S."/>
            <person name="Hazen T."/>
            <person name="Woyke T."/>
        </authorList>
    </citation>
    <scope>NUCLEOTIDE SEQUENCE [LARGE SCALE GENOMIC DNA]</scope>
    <source>
        <strain evidence="12">ATCC 700032 / DSM 10660 / SES-3</strain>
    </source>
</reference>
<comment type="catalytic activity">
    <reaction evidence="1">
        <text>ATP + protein L-histidine = ADP + protein N-phospho-L-histidine.</text>
        <dbReference type="EC" id="2.7.13.3"/>
    </reaction>
</comment>
<feature type="transmembrane region" description="Helical" evidence="9">
    <location>
        <begin position="6"/>
        <end position="23"/>
    </location>
</feature>
<dbReference type="HOGENOM" id="CLU_000445_133_4_7"/>
<sequence>MLFVSIILIVMATISGYIHYFDIKKNMEMSQKDYMSQINNFYELRQELLNKHYGNRSLVHVDSHGVQSAIFAKDSKRIVELSVYRWEMLKKENPFLLGLRFYDEKKQLIAYLGQEPEPHEIKLDEELSDEVDFGFFSSISYSAYHIRIPIYKEGVFICTMEFIISPEYFLSRIKNYLSLQGYILYNTDQAPDINAFFAGYKLDDGSILKIENITYMTYIVRIKDKFNGKSLASLLFLQDITEQQKNLSNTIYKEFFMAIIVIIILLIILNYGFNILIKRLEESEANLLKLNYTLESRVREESKQRLQSEKLLIQQSRLASMGEMIGNIAHQWRQPLTELGATLFNLYMLWSKQKLTGELFDESMDHCEKIIIHMSKTIDDFRNFFATTDEKEHYVVNDAIKSAIELVSAALKNHYIDLVFYEKDRYELEGSPRQFAQVILNILVNAKDTLLDRAIAKPRIKISLYSENEHIVIDIEDNGGGILMDPIEHIFEPYFTTKHAKKGTGIGLYMSKMIIEENTNGSLEAFNTSEGACFKITLRTFGSV</sequence>
<dbReference type="SUPFAM" id="SSF47384">
    <property type="entry name" value="Homodimeric domain of signal transducing histidine kinase"/>
    <property type="match status" value="1"/>
</dbReference>
<dbReference type="SMART" id="SM00387">
    <property type="entry name" value="HATPase_c"/>
    <property type="match status" value="1"/>
</dbReference>
<dbReference type="InterPro" id="IPR005467">
    <property type="entry name" value="His_kinase_dom"/>
</dbReference>
<keyword evidence="3" id="KW-0597">Phosphoprotein</keyword>
<keyword evidence="9" id="KW-0472">Membrane</keyword>
<dbReference type="KEGG" id="sba:Sulba_1365"/>
<dbReference type="CDD" id="cd00075">
    <property type="entry name" value="HATPase"/>
    <property type="match status" value="1"/>
</dbReference>
<dbReference type="PATRIC" id="fig|760154.4.peg.1369"/>
<proteinExistence type="predicted"/>
<protein>
    <recommendedName>
        <fullName evidence="2">histidine kinase</fullName>
        <ecNumber evidence="2">2.7.13.3</ecNumber>
    </recommendedName>
</protein>
<keyword evidence="5" id="KW-0547">Nucleotide-binding</keyword>
<keyword evidence="4" id="KW-0808">Transferase</keyword>
<dbReference type="Pfam" id="PF02518">
    <property type="entry name" value="HATPase_c"/>
    <property type="match status" value="1"/>
</dbReference>
<evidence type="ECO:0000313" key="11">
    <source>
        <dbReference type="EMBL" id="AFL68654.1"/>
    </source>
</evidence>
<keyword evidence="7" id="KW-0067">ATP-binding</keyword>
<dbReference type="GO" id="GO:0000155">
    <property type="term" value="F:phosphorelay sensor kinase activity"/>
    <property type="evidence" value="ECO:0007669"/>
    <property type="project" value="InterPro"/>
</dbReference>
<dbReference type="Gene3D" id="1.10.287.130">
    <property type="match status" value="1"/>
</dbReference>
<dbReference type="Proteomes" id="UP000006176">
    <property type="component" value="Chromosome"/>
</dbReference>
<dbReference type="PANTHER" id="PTHR43065:SF46">
    <property type="entry name" value="C4-DICARBOXYLATE TRANSPORT SENSOR PROTEIN DCTB"/>
    <property type="match status" value="1"/>
</dbReference>
<dbReference type="AlphaFoldDB" id="I3XXI0"/>
<dbReference type="CDD" id="cd00082">
    <property type="entry name" value="HisKA"/>
    <property type="match status" value="1"/>
</dbReference>
<dbReference type="Gene3D" id="3.30.565.10">
    <property type="entry name" value="Histidine kinase-like ATPase, C-terminal domain"/>
    <property type="match status" value="1"/>
</dbReference>
<evidence type="ECO:0000256" key="5">
    <source>
        <dbReference type="ARBA" id="ARBA00022741"/>
    </source>
</evidence>
<dbReference type="InterPro" id="IPR036097">
    <property type="entry name" value="HisK_dim/P_sf"/>
</dbReference>
<dbReference type="eggNOG" id="COG4191">
    <property type="taxonomic scope" value="Bacteria"/>
</dbReference>
<dbReference type="EC" id="2.7.13.3" evidence="2"/>